<name>A0A7C3C1V9_9BACT</name>
<dbReference type="PANTHER" id="PTHR36307">
    <property type="entry name" value="FLAGELLA BASAL BODY P-RING FORMATION PROTEIN FLGA"/>
    <property type="match status" value="1"/>
</dbReference>
<keyword evidence="3" id="KW-0969">Cilium</keyword>
<sequence length="143" mass="16407">MYIKAMNNKKYFFNYTILAALPVYVTTKRIEKGDEISLLNTRKKSIILDRLKATPLMELQKNRYEAKHRLKKDAIITQRDITGLYLVKRGSNVSVSIIDEGVQITFRAKAVKNGRYGDTILVVHKNNKKIPVIVTGKNRAEVK</sequence>
<keyword evidence="1" id="KW-0574">Periplasm</keyword>
<dbReference type="Gene3D" id="2.30.30.760">
    <property type="match status" value="1"/>
</dbReference>
<comment type="subcellular location">
    <subcellularLocation>
        <location evidence="1">Periplasm</location>
    </subcellularLocation>
</comment>
<dbReference type="AlphaFoldDB" id="A0A7C3C1V9"/>
<reference evidence="3" key="1">
    <citation type="journal article" date="2020" name="mSystems">
        <title>Genome- and Community-Level Interaction Insights into Carbon Utilization and Element Cycling Functions of Hydrothermarchaeota in Hydrothermal Sediment.</title>
        <authorList>
            <person name="Zhou Z."/>
            <person name="Liu Y."/>
            <person name="Xu W."/>
            <person name="Pan J."/>
            <person name="Luo Z.H."/>
            <person name="Li M."/>
        </authorList>
    </citation>
    <scope>NUCLEOTIDE SEQUENCE [LARGE SCALE GENOMIC DNA]</scope>
    <source>
        <strain evidence="3">HyVt-507</strain>
    </source>
</reference>
<gene>
    <name evidence="3" type="primary">flgA</name>
    <name evidence="3" type="ORF">ENJ67_05575</name>
</gene>
<comment type="caution">
    <text evidence="3">The sequence shown here is derived from an EMBL/GenBank/DDBJ whole genome shotgun (WGS) entry which is preliminary data.</text>
</comment>
<keyword evidence="3" id="KW-0282">Flagellum</keyword>
<evidence type="ECO:0000259" key="2">
    <source>
        <dbReference type="Pfam" id="PF13144"/>
    </source>
</evidence>
<evidence type="ECO:0000313" key="3">
    <source>
        <dbReference type="EMBL" id="HFB54187.1"/>
    </source>
</evidence>
<proteinExistence type="inferred from homology"/>
<comment type="similarity">
    <text evidence="1">Belongs to the FlgA family.</text>
</comment>
<feature type="domain" description="Flagella basal body P-ring formation protein FlgA SAF" evidence="2">
    <location>
        <begin position="22"/>
        <end position="142"/>
    </location>
</feature>
<dbReference type="EMBL" id="DRNH01000300">
    <property type="protein sequence ID" value="HFB54187.1"/>
    <property type="molecule type" value="Genomic_DNA"/>
</dbReference>
<evidence type="ECO:0000256" key="1">
    <source>
        <dbReference type="RuleBase" id="RU362063"/>
    </source>
</evidence>
<protein>
    <recommendedName>
        <fullName evidence="1">Flagella basal body P-ring formation protein FlgA</fullName>
    </recommendedName>
</protein>
<dbReference type="Pfam" id="PF13144">
    <property type="entry name" value="ChapFlgA"/>
    <property type="match status" value="1"/>
</dbReference>
<dbReference type="Proteomes" id="UP000886390">
    <property type="component" value="Unassembled WGS sequence"/>
</dbReference>
<organism evidence="3">
    <name type="scientific">Sulfurimonas autotrophica</name>
    <dbReference type="NCBI Taxonomy" id="202747"/>
    <lineage>
        <taxon>Bacteria</taxon>
        <taxon>Pseudomonadati</taxon>
        <taxon>Campylobacterota</taxon>
        <taxon>Epsilonproteobacteria</taxon>
        <taxon>Campylobacterales</taxon>
        <taxon>Sulfurimonadaceae</taxon>
        <taxon>Sulfurimonas</taxon>
    </lineage>
</organism>
<dbReference type="NCBIfam" id="TIGR03170">
    <property type="entry name" value="flgA_cterm"/>
    <property type="match status" value="1"/>
</dbReference>
<accession>A0A7C3C1V9</accession>
<keyword evidence="3" id="KW-0966">Cell projection</keyword>
<keyword evidence="1" id="KW-1005">Bacterial flagellum biogenesis</keyword>
<comment type="function">
    <text evidence="1">Involved in the assembly process of the P-ring formation. It may associate with FlgF on the rod constituting a structure essential for the P-ring assembly or may act as a modulator protein for the P-ring assembly.</text>
</comment>
<dbReference type="PANTHER" id="PTHR36307:SF1">
    <property type="entry name" value="FLAGELLA BASAL BODY P-RING FORMATION PROTEIN FLGA"/>
    <property type="match status" value="1"/>
</dbReference>
<dbReference type="InterPro" id="IPR017585">
    <property type="entry name" value="SAF_FlgA"/>
</dbReference>
<dbReference type="GO" id="GO:0044780">
    <property type="term" value="P:bacterial-type flagellum assembly"/>
    <property type="evidence" value="ECO:0007669"/>
    <property type="project" value="InterPro"/>
</dbReference>
<dbReference type="GO" id="GO:0042597">
    <property type="term" value="C:periplasmic space"/>
    <property type="evidence" value="ECO:0007669"/>
    <property type="project" value="UniProtKB-SubCell"/>
</dbReference>
<dbReference type="InterPro" id="IPR039246">
    <property type="entry name" value="Flagellar_FlgA"/>
</dbReference>